<accession>A0A9Q1CKD3</accession>
<evidence type="ECO:0000259" key="14">
    <source>
        <dbReference type="PROSITE" id="PS50026"/>
    </source>
</evidence>
<comment type="caution">
    <text evidence="11">Lacks conserved residue(s) required for the propagation of feature annotation.</text>
</comment>
<dbReference type="PANTHER" id="PTHR24050:SF27">
    <property type="entry name" value="FIBRILLIN-1"/>
    <property type="match status" value="1"/>
</dbReference>
<dbReference type="AlphaFoldDB" id="A0A9Q1CKD3"/>
<name>A0A9Q1CKD3_HOLLE</name>
<dbReference type="PROSITE" id="PS51257">
    <property type="entry name" value="PROKAR_LIPOPROTEIN"/>
    <property type="match status" value="1"/>
</dbReference>
<evidence type="ECO:0000256" key="8">
    <source>
        <dbReference type="ARBA" id="ARBA00022837"/>
    </source>
</evidence>
<dbReference type="FunFam" id="2.10.25.10:FF:000038">
    <property type="entry name" value="Fibrillin 2"/>
    <property type="match status" value="2"/>
</dbReference>
<keyword evidence="3" id="KW-0964">Secreted</keyword>
<keyword evidence="8" id="KW-0106">Calcium</keyword>
<dbReference type="SMART" id="SM00181">
    <property type="entry name" value="EGF"/>
    <property type="match status" value="9"/>
</dbReference>
<evidence type="ECO:0000256" key="1">
    <source>
        <dbReference type="ARBA" id="ARBA00004498"/>
    </source>
</evidence>
<dbReference type="PROSITE" id="PS50026">
    <property type="entry name" value="EGF_3"/>
    <property type="match status" value="4"/>
</dbReference>
<sequence length="717" mass="80731">MMDAWKISFTVSLLTLLSSCTLTLQQDTMSDIINDCCGRGLSFASMGQNCSNMAGLPDVPYEDREACEAVFMSCCHYHKSSVLCQDGILHRLDEADCTAFQPDSCAYSSGKECCDCCGLGIQAYHMGIPCDQMNINTPCDHAFETCCMKTKGENDVSTPPFDPCLNNPCSQTCISQDGTFECLCTNGYELARDQVTCNDINECEAIIDPCYLGEECVNTPGSFHCRTRPQVQCQRGLRYNPLRRLCTDIDECQEGSHTCPSLQSCRNTFGSYNCITARTCERGYRLDPVTDRCIDINECYQRSDLCPQGQRCENTEGGYRCVRSIACGTGYNIQADTQECEDINECEQGLHRCQRHQRCVNEIGSHVCENCPSGYRVDTRNECSIDIDECAERRDTCSRTQRCFNTQGSFVCQCIPGFEYDDIRRDCFDIDECNPLDGSDPCLPHQLCVNLPGEYDCQNMCSYGARYRYGTCIDIDECAEGTHQCDPMQECINQEGGHICRCPRGYRLTRATGGCEDIDECTALPTSCRGSCENTDGSFRCVCPAGYVLNENGFSCNDVNECTDGTHNCDSFDEECFNTLGNYKCRSIACPEYYERRLAGKCFRQQCDDDDDVCHSKPRTISYKFITINTGYPVPVEVFKESITPDSRYDYQFKLTKGKAKFFSLVTRENMGTIKIIRSIVGPRSFELRLELKVIRDGDLFAKYVTIIYLHIDEDLF</sequence>
<feature type="domain" description="EGF-like" evidence="14">
    <location>
        <begin position="160"/>
        <end position="194"/>
    </location>
</feature>
<evidence type="ECO:0000256" key="2">
    <source>
        <dbReference type="ARBA" id="ARBA00006127"/>
    </source>
</evidence>
<dbReference type="FunFam" id="2.10.25.10:FF:000139">
    <property type="entry name" value="Fibulin-1"/>
    <property type="match status" value="1"/>
</dbReference>
<keyword evidence="9" id="KW-1015">Disulfide bond</keyword>
<dbReference type="SMART" id="SM00104">
    <property type="entry name" value="ANATO"/>
    <property type="match status" value="2"/>
</dbReference>
<dbReference type="Gene3D" id="2.10.25.10">
    <property type="entry name" value="Laminin"/>
    <property type="match status" value="10"/>
</dbReference>
<dbReference type="GO" id="GO:0005509">
    <property type="term" value="F:calcium ion binding"/>
    <property type="evidence" value="ECO:0007669"/>
    <property type="project" value="InterPro"/>
</dbReference>
<dbReference type="Pfam" id="PF07645">
    <property type="entry name" value="EGF_CA"/>
    <property type="match status" value="10"/>
</dbReference>
<evidence type="ECO:0000256" key="3">
    <source>
        <dbReference type="ARBA" id="ARBA00022525"/>
    </source>
</evidence>
<evidence type="ECO:0000256" key="9">
    <source>
        <dbReference type="ARBA" id="ARBA00023157"/>
    </source>
</evidence>
<keyword evidence="7" id="KW-0677">Repeat</keyword>
<dbReference type="InterPro" id="IPR009030">
    <property type="entry name" value="Growth_fac_rcpt_cys_sf"/>
</dbReference>
<dbReference type="InterPro" id="IPR018097">
    <property type="entry name" value="EGF_Ca-bd_CS"/>
</dbReference>
<feature type="domain" description="EGF-like" evidence="14">
    <location>
        <begin position="517"/>
        <end position="557"/>
    </location>
</feature>
<proteinExistence type="inferred from homology"/>
<feature type="domain" description="EGF-like" evidence="14">
    <location>
        <begin position="474"/>
        <end position="512"/>
    </location>
</feature>
<comment type="similarity">
    <text evidence="2">Belongs to the fibulin family.</text>
</comment>
<dbReference type="InterPro" id="IPR055088">
    <property type="entry name" value="Fibulin_C"/>
</dbReference>
<evidence type="ECO:0000256" key="11">
    <source>
        <dbReference type="PROSITE-ProRule" id="PRU00076"/>
    </source>
</evidence>
<dbReference type="FunFam" id="2.10.25.10:FF:000003">
    <property type="entry name" value="fibrillin-1 isoform X1"/>
    <property type="match status" value="1"/>
</dbReference>
<feature type="chain" id="PRO_5040474083" evidence="12">
    <location>
        <begin position="26"/>
        <end position="717"/>
    </location>
</feature>
<dbReference type="CDD" id="cd00054">
    <property type="entry name" value="EGF_CA"/>
    <property type="match status" value="3"/>
</dbReference>
<keyword evidence="4" id="KW-0272">Extracellular matrix</keyword>
<dbReference type="SUPFAM" id="SSF57184">
    <property type="entry name" value="Growth factor receptor domain"/>
    <property type="match status" value="4"/>
</dbReference>
<feature type="domain" description="Anaphylatoxin-like" evidence="13">
    <location>
        <begin position="36"/>
        <end position="75"/>
    </location>
</feature>
<dbReference type="InterPro" id="IPR052235">
    <property type="entry name" value="Nephronectin_domain"/>
</dbReference>
<evidence type="ECO:0000256" key="4">
    <source>
        <dbReference type="ARBA" id="ARBA00022530"/>
    </source>
</evidence>
<comment type="caution">
    <text evidence="15">The sequence shown here is derived from an EMBL/GenBank/DDBJ whole genome shotgun (WGS) entry which is preliminary data.</text>
</comment>
<dbReference type="InterPro" id="IPR000152">
    <property type="entry name" value="EGF-type_Asp/Asn_hydroxyl_site"/>
</dbReference>
<keyword evidence="16" id="KW-1185">Reference proteome</keyword>
<dbReference type="GO" id="GO:0005576">
    <property type="term" value="C:extracellular region"/>
    <property type="evidence" value="ECO:0007669"/>
    <property type="project" value="InterPro"/>
</dbReference>
<evidence type="ECO:0000259" key="13">
    <source>
        <dbReference type="PROSITE" id="PS01178"/>
    </source>
</evidence>
<gene>
    <name evidence="15" type="ORF">HOLleu_05006</name>
</gene>
<dbReference type="PROSITE" id="PS01186">
    <property type="entry name" value="EGF_2"/>
    <property type="match status" value="2"/>
</dbReference>
<dbReference type="PROSITE" id="PS01187">
    <property type="entry name" value="EGF_CA"/>
    <property type="match status" value="4"/>
</dbReference>
<dbReference type="InterPro" id="IPR001881">
    <property type="entry name" value="EGF-like_Ca-bd_dom"/>
</dbReference>
<dbReference type="InterPro" id="IPR049883">
    <property type="entry name" value="NOTCH1_EGF-like"/>
</dbReference>
<evidence type="ECO:0000313" key="15">
    <source>
        <dbReference type="EMBL" id="KAJ8046358.1"/>
    </source>
</evidence>
<dbReference type="SMART" id="SM00179">
    <property type="entry name" value="EGF_CA"/>
    <property type="match status" value="10"/>
</dbReference>
<evidence type="ECO:0000256" key="7">
    <source>
        <dbReference type="ARBA" id="ARBA00022737"/>
    </source>
</evidence>
<organism evidence="15 16">
    <name type="scientific">Holothuria leucospilota</name>
    <name type="common">Black long sea cucumber</name>
    <name type="synonym">Mertensiothuria leucospilota</name>
    <dbReference type="NCBI Taxonomy" id="206669"/>
    <lineage>
        <taxon>Eukaryota</taxon>
        <taxon>Metazoa</taxon>
        <taxon>Echinodermata</taxon>
        <taxon>Eleutherozoa</taxon>
        <taxon>Echinozoa</taxon>
        <taxon>Holothuroidea</taxon>
        <taxon>Aspidochirotacea</taxon>
        <taxon>Aspidochirotida</taxon>
        <taxon>Holothuriidae</taxon>
        <taxon>Holothuria</taxon>
    </lineage>
</organism>
<dbReference type="EMBL" id="JAIZAY010000002">
    <property type="protein sequence ID" value="KAJ8046358.1"/>
    <property type="molecule type" value="Genomic_DNA"/>
</dbReference>
<reference evidence="15" key="1">
    <citation type="submission" date="2021-10" db="EMBL/GenBank/DDBJ databases">
        <title>Tropical sea cucumber genome reveals ecological adaptation and Cuvierian tubules defense mechanism.</title>
        <authorList>
            <person name="Chen T."/>
        </authorList>
    </citation>
    <scope>NUCLEOTIDE SEQUENCE</scope>
    <source>
        <strain evidence="15">Nanhai2018</strain>
        <tissue evidence="15">Muscle</tissue>
    </source>
</reference>
<dbReference type="Proteomes" id="UP001152320">
    <property type="component" value="Chromosome 2"/>
</dbReference>
<evidence type="ECO:0000256" key="6">
    <source>
        <dbReference type="ARBA" id="ARBA00022729"/>
    </source>
</evidence>
<dbReference type="InterPro" id="IPR000020">
    <property type="entry name" value="Anaphylatoxin/fibulin"/>
</dbReference>
<dbReference type="PROSITE" id="PS00010">
    <property type="entry name" value="ASX_HYDROXYL"/>
    <property type="match status" value="2"/>
</dbReference>
<evidence type="ECO:0000256" key="5">
    <source>
        <dbReference type="ARBA" id="ARBA00022536"/>
    </source>
</evidence>
<dbReference type="PANTHER" id="PTHR24050">
    <property type="entry name" value="PA14 DOMAIN-CONTAINING PROTEIN"/>
    <property type="match status" value="1"/>
</dbReference>
<evidence type="ECO:0000256" key="12">
    <source>
        <dbReference type="SAM" id="SignalP"/>
    </source>
</evidence>
<evidence type="ECO:0000313" key="16">
    <source>
        <dbReference type="Proteomes" id="UP001152320"/>
    </source>
</evidence>
<evidence type="ECO:0000256" key="10">
    <source>
        <dbReference type="ARBA" id="ARBA00023180"/>
    </source>
</evidence>
<dbReference type="Pfam" id="PF22914">
    <property type="entry name" value="Fibulin_C"/>
    <property type="match status" value="1"/>
</dbReference>
<dbReference type="InterPro" id="IPR000742">
    <property type="entry name" value="EGF"/>
</dbReference>
<feature type="signal peptide" evidence="12">
    <location>
        <begin position="1"/>
        <end position="25"/>
    </location>
</feature>
<comment type="subcellular location">
    <subcellularLocation>
        <location evidence="1">Secreted</location>
        <location evidence="1">Extracellular space</location>
        <location evidence="1">Extracellular matrix</location>
    </subcellularLocation>
</comment>
<keyword evidence="6 12" id="KW-0732">Signal</keyword>
<protein>
    <submittedName>
        <fullName evidence="15">Fibulin-2</fullName>
    </submittedName>
</protein>
<keyword evidence="5 11" id="KW-0245">EGF-like domain</keyword>
<dbReference type="PROSITE" id="PS01178">
    <property type="entry name" value="ANAPHYLATOXIN_2"/>
    <property type="match status" value="1"/>
</dbReference>
<dbReference type="FunFam" id="2.10.25.10:FF:000005">
    <property type="entry name" value="Fibrillin 2"/>
    <property type="match status" value="1"/>
</dbReference>
<dbReference type="OrthoDB" id="10022113at2759"/>
<keyword evidence="10" id="KW-0325">Glycoprotein</keyword>
<feature type="domain" description="EGF-like" evidence="14">
    <location>
        <begin position="386"/>
        <end position="428"/>
    </location>
</feature>